<dbReference type="InterPro" id="IPR025402">
    <property type="entry name" value="DMP19_C"/>
</dbReference>
<reference evidence="2 3" key="1">
    <citation type="journal article" date="2022" name="Int. J. Syst. Evol. Microbiol.">
        <title>Neobacillus kokaensis sp. nov., isolated from soil.</title>
        <authorList>
            <person name="Yuki K."/>
            <person name="Matsubara H."/>
            <person name="Yamaguchi S."/>
        </authorList>
    </citation>
    <scope>NUCLEOTIDE SEQUENCE [LARGE SCALE GENOMIC DNA]</scope>
    <source>
        <strain evidence="2 3">LOB 377</strain>
    </source>
</reference>
<accession>A0ABQ3N759</accession>
<keyword evidence="3" id="KW-1185">Reference proteome</keyword>
<evidence type="ECO:0000259" key="1">
    <source>
        <dbReference type="Pfam" id="PF14300"/>
    </source>
</evidence>
<evidence type="ECO:0000313" key="3">
    <source>
        <dbReference type="Proteomes" id="UP000637074"/>
    </source>
</evidence>
<name>A0ABQ3N759_9BACI</name>
<feature type="domain" description="DNA mimic protein DMP19 C-terminal" evidence="1">
    <location>
        <begin position="37"/>
        <end position="143"/>
    </location>
</feature>
<evidence type="ECO:0000313" key="2">
    <source>
        <dbReference type="EMBL" id="GHH99823.1"/>
    </source>
</evidence>
<comment type="caution">
    <text evidence="2">The sequence shown here is derived from an EMBL/GenBank/DDBJ whole genome shotgun (WGS) entry which is preliminary data.</text>
</comment>
<dbReference type="Gene3D" id="1.20.1420.60">
    <property type="match status" value="1"/>
</dbReference>
<dbReference type="Proteomes" id="UP000637074">
    <property type="component" value="Unassembled WGS sequence"/>
</dbReference>
<dbReference type="Pfam" id="PF14300">
    <property type="entry name" value="DMP19"/>
    <property type="match status" value="1"/>
</dbReference>
<dbReference type="EMBL" id="BNDS01000015">
    <property type="protein sequence ID" value="GHH99823.1"/>
    <property type="molecule type" value="Genomic_DNA"/>
</dbReference>
<protein>
    <recommendedName>
        <fullName evidence="1">DNA mimic protein DMP19 C-terminal domain-containing protein</fullName>
    </recommendedName>
</protein>
<dbReference type="RefSeq" id="WP_191274749.1">
    <property type="nucleotide sequence ID" value="NZ_BNDS01000015.1"/>
</dbReference>
<sequence>MKHKMNRNNLLTKDDIWNAVIKVICTTDFPKENKLVHEAYIVFQYHSELESGGHESLFNWMADYINEAGIANFLTELKDILEKIGAHEYAAIEKRYLEKIWGLFKALENDETKEEELYQVIEAADNEYYQLDGKLAELLEAYFVSIYTDLIEVTNN</sequence>
<proteinExistence type="predicted"/>
<gene>
    <name evidence="2" type="ORF">AM1BK_33660</name>
</gene>
<organism evidence="2 3">
    <name type="scientific">Neobacillus kokaensis</name>
    <dbReference type="NCBI Taxonomy" id="2759023"/>
    <lineage>
        <taxon>Bacteria</taxon>
        <taxon>Bacillati</taxon>
        <taxon>Bacillota</taxon>
        <taxon>Bacilli</taxon>
        <taxon>Bacillales</taxon>
        <taxon>Bacillaceae</taxon>
        <taxon>Neobacillus</taxon>
    </lineage>
</organism>